<evidence type="ECO:0000259" key="6">
    <source>
        <dbReference type="Pfam" id="PF03738"/>
    </source>
</evidence>
<dbReference type="InterPro" id="IPR016185">
    <property type="entry name" value="PreATP-grasp_dom_sf"/>
</dbReference>
<evidence type="ECO:0000256" key="5">
    <source>
        <dbReference type="ARBA" id="ARBA00022842"/>
    </source>
</evidence>
<dbReference type="Proteomes" id="UP001236569">
    <property type="component" value="Unassembled WGS sequence"/>
</dbReference>
<keyword evidence="1" id="KW-0436">Ligase</keyword>
<reference evidence="7 8" key="1">
    <citation type="submission" date="2023-05" db="EMBL/GenBank/DDBJ databases">
        <title>Novel species of genus Flectobacillus isolated from stream in China.</title>
        <authorList>
            <person name="Lu H."/>
        </authorList>
    </citation>
    <scope>NUCLEOTIDE SEQUENCE [LARGE SCALE GENOMIC DNA]</scope>
    <source>
        <strain evidence="7 8">DC10W</strain>
    </source>
</reference>
<organism evidence="7 8">
    <name type="scientific">Flectobacillus longus</name>
    <dbReference type="NCBI Taxonomy" id="2984207"/>
    <lineage>
        <taxon>Bacteria</taxon>
        <taxon>Pseudomonadati</taxon>
        <taxon>Bacteroidota</taxon>
        <taxon>Cytophagia</taxon>
        <taxon>Cytophagales</taxon>
        <taxon>Flectobacillaceae</taxon>
        <taxon>Flectobacillus</taxon>
    </lineage>
</organism>
<evidence type="ECO:0000256" key="4">
    <source>
        <dbReference type="ARBA" id="ARBA00022840"/>
    </source>
</evidence>
<evidence type="ECO:0000256" key="1">
    <source>
        <dbReference type="ARBA" id="ARBA00022598"/>
    </source>
</evidence>
<protein>
    <submittedName>
        <fullName evidence="7">Glutathionylspermidine synthase family protein</fullName>
    </submittedName>
</protein>
<evidence type="ECO:0000256" key="2">
    <source>
        <dbReference type="ARBA" id="ARBA00022723"/>
    </source>
</evidence>
<dbReference type="SUPFAM" id="SSF52440">
    <property type="entry name" value="PreATP-grasp domain"/>
    <property type="match status" value="1"/>
</dbReference>
<evidence type="ECO:0000256" key="3">
    <source>
        <dbReference type="ARBA" id="ARBA00022741"/>
    </source>
</evidence>
<keyword evidence="2" id="KW-0479">Metal-binding</keyword>
<comment type="caution">
    <text evidence="7">The sequence shown here is derived from an EMBL/GenBank/DDBJ whole genome shotgun (WGS) entry which is preliminary data.</text>
</comment>
<keyword evidence="8" id="KW-1185">Reference proteome</keyword>
<proteinExistence type="predicted"/>
<feature type="domain" description="Glutathionylspermidine synthase pre-ATP-grasp-like" evidence="6">
    <location>
        <begin position="17"/>
        <end position="389"/>
    </location>
</feature>
<dbReference type="Gene3D" id="3.30.1490.330">
    <property type="match status" value="1"/>
</dbReference>
<dbReference type="InterPro" id="IPR005494">
    <property type="entry name" value="GSPS_pre-ATP-grasp-like_dom"/>
</dbReference>
<dbReference type="RefSeq" id="WP_283370196.1">
    <property type="nucleotide sequence ID" value="NZ_JASHID010000008.1"/>
</dbReference>
<sequence length="390" mass="44466">MIHLKSLSNSPESALRNADWYWMLGEDTQSYLTNQVVVVSEAEAEKYYAAANELYEMYIEAAQHVIDQNKFAELGIPENLIELVKYSWENDRHWHIYGRFDLAGGLNGKPIKLIEFNADTATCIPETAVVQWASLKANRLDETLQFNTLYESLVAQFSEMRKQNPDHEPTLLISTMEGYPEDDTNMQVLGEAAREAGFEVAFEHIERTEFSSVEGIYKQSTNDGSFTRYDFWFKLVPWEYIGWDEPELVQILTDLVTNEKTIVLNPAYTLLFQSKGILKILWQLFPNHPLLLETTSTPLVNKISVEKVLFGREGANVKILDTIGNTVSETEGEYFEQSKVYQEYVDFLQDSEGSYYQAGVFFAGEACGLGFRKGGKIINNTAQFVGHIIE</sequence>
<keyword evidence="4" id="KW-0067">ATP-binding</keyword>
<keyword evidence="5" id="KW-0460">Magnesium</keyword>
<accession>A0ABT6YNH5</accession>
<evidence type="ECO:0000313" key="8">
    <source>
        <dbReference type="Proteomes" id="UP001236569"/>
    </source>
</evidence>
<dbReference type="SUPFAM" id="SSF56059">
    <property type="entry name" value="Glutathione synthetase ATP-binding domain-like"/>
    <property type="match status" value="1"/>
</dbReference>
<keyword evidence="3" id="KW-0547">Nucleotide-binding</keyword>
<gene>
    <name evidence="7" type="ORF">QM480_12485</name>
</gene>
<dbReference type="Pfam" id="PF03738">
    <property type="entry name" value="GSP_synth"/>
    <property type="match status" value="1"/>
</dbReference>
<name>A0ABT6YNH5_9BACT</name>
<evidence type="ECO:0000313" key="7">
    <source>
        <dbReference type="EMBL" id="MDI9865148.1"/>
    </source>
</evidence>
<dbReference type="EMBL" id="JASHID010000008">
    <property type="protein sequence ID" value="MDI9865148.1"/>
    <property type="molecule type" value="Genomic_DNA"/>
</dbReference>